<dbReference type="GO" id="GO:0005506">
    <property type="term" value="F:iron ion binding"/>
    <property type="evidence" value="ECO:0007669"/>
    <property type="project" value="InterPro"/>
</dbReference>
<dbReference type="Gene3D" id="1.10.630.10">
    <property type="entry name" value="Cytochrome P450"/>
    <property type="match status" value="1"/>
</dbReference>
<dbReference type="PANTHER" id="PTHR24305">
    <property type="entry name" value="CYTOCHROME P450"/>
    <property type="match status" value="1"/>
</dbReference>
<protein>
    <submittedName>
        <fullName evidence="2">Cytochrome P450</fullName>
    </submittedName>
</protein>
<dbReference type="InterPro" id="IPR050121">
    <property type="entry name" value="Cytochrome_P450_monoxygenase"/>
</dbReference>
<dbReference type="InterPro" id="IPR036396">
    <property type="entry name" value="Cyt_P450_sf"/>
</dbReference>
<dbReference type="EMBL" id="KZ996765">
    <property type="protein sequence ID" value="RKO88364.1"/>
    <property type="molecule type" value="Genomic_DNA"/>
</dbReference>
<name>A0A4P9W7M7_9FUNG</name>
<dbReference type="InterPro" id="IPR001128">
    <property type="entry name" value="Cyt_P450"/>
</dbReference>
<dbReference type="PANTHER" id="PTHR24305:SF166">
    <property type="entry name" value="CYTOCHROME P450 12A4, MITOCHONDRIAL-RELATED"/>
    <property type="match status" value="1"/>
</dbReference>
<feature type="non-terminal residue" evidence="2">
    <location>
        <position position="211"/>
    </location>
</feature>
<evidence type="ECO:0000256" key="1">
    <source>
        <dbReference type="ARBA" id="ARBA00010617"/>
    </source>
</evidence>
<evidence type="ECO:0000313" key="3">
    <source>
        <dbReference type="Proteomes" id="UP000269721"/>
    </source>
</evidence>
<proteinExistence type="inferred from homology"/>
<dbReference type="GO" id="GO:0004497">
    <property type="term" value="F:monooxygenase activity"/>
    <property type="evidence" value="ECO:0007669"/>
    <property type="project" value="InterPro"/>
</dbReference>
<dbReference type="GO" id="GO:0016705">
    <property type="term" value="F:oxidoreductase activity, acting on paired donors, with incorporation or reduction of molecular oxygen"/>
    <property type="evidence" value="ECO:0007669"/>
    <property type="project" value="InterPro"/>
</dbReference>
<comment type="similarity">
    <text evidence="1">Belongs to the cytochrome P450 family.</text>
</comment>
<dbReference type="OrthoDB" id="1470350at2759"/>
<dbReference type="AlphaFoldDB" id="A0A4P9W7M7"/>
<dbReference type="GO" id="GO:0020037">
    <property type="term" value="F:heme binding"/>
    <property type="evidence" value="ECO:0007669"/>
    <property type="project" value="InterPro"/>
</dbReference>
<accession>A0A4P9W7M7</accession>
<reference evidence="3" key="1">
    <citation type="journal article" date="2018" name="Nat. Microbiol.">
        <title>Leveraging single-cell genomics to expand the fungal tree of life.</title>
        <authorList>
            <person name="Ahrendt S.R."/>
            <person name="Quandt C.A."/>
            <person name="Ciobanu D."/>
            <person name="Clum A."/>
            <person name="Salamov A."/>
            <person name="Andreopoulos B."/>
            <person name="Cheng J.F."/>
            <person name="Woyke T."/>
            <person name="Pelin A."/>
            <person name="Henrissat B."/>
            <person name="Reynolds N.K."/>
            <person name="Benny G.L."/>
            <person name="Smith M.E."/>
            <person name="James T.Y."/>
            <person name="Grigoriev I.V."/>
        </authorList>
    </citation>
    <scope>NUCLEOTIDE SEQUENCE [LARGE SCALE GENOMIC DNA]</scope>
</reference>
<dbReference type="Pfam" id="PF00067">
    <property type="entry name" value="p450"/>
    <property type="match status" value="1"/>
</dbReference>
<organism evidence="2 3">
    <name type="scientific">Blyttiomyces helicus</name>
    <dbReference type="NCBI Taxonomy" id="388810"/>
    <lineage>
        <taxon>Eukaryota</taxon>
        <taxon>Fungi</taxon>
        <taxon>Fungi incertae sedis</taxon>
        <taxon>Chytridiomycota</taxon>
        <taxon>Chytridiomycota incertae sedis</taxon>
        <taxon>Chytridiomycetes</taxon>
        <taxon>Chytridiomycetes incertae sedis</taxon>
        <taxon>Blyttiomyces</taxon>
    </lineage>
</organism>
<dbReference type="SUPFAM" id="SSF48264">
    <property type="entry name" value="Cytochrome P450"/>
    <property type="match status" value="1"/>
</dbReference>
<gene>
    <name evidence="2" type="ORF">BDK51DRAFT_34998</name>
</gene>
<sequence length="211" mass="23746">MISQALIRLPSLLPHNWQQLVALTLALPVVYRAIKVTHFFLFSPIAKIPGPIGPIIFGGLYGFLQIARGKGVEMNVKRHAKYGPVTRSNMNTISVADPELIRDVLAVKDLPKSPLFQFVFFGRQTLLNTIDRDLHRKLRRILSPAFSIKHLAGLEPLFQSVVRSLFTAIDRHMIEGPEGQYGDVDIWRMMHLTGVEAIGETAFGTSFRLFE</sequence>
<evidence type="ECO:0000313" key="2">
    <source>
        <dbReference type="EMBL" id="RKO88364.1"/>
    </source>
</evidence>
<dbReference type="Proteomes" id="UP000269721">
    <property type="component" value="Unassembled WGS sequence"/>
</dbReference>
<keyword evidence="3" id="KW-1185">Reference proteome</keyword>